<dbReference type="Proteomes" id="UP000322699">
    <property type="component" value="Unassembled WGS sequence"/>
</dbReference>
<keyword evidence="2" id="KW-1185">Reference proteome</keyword>
<name>A0A5B1CCI5_9BACT</name>
<evidence type="ECO:0000313" key="2">
    <source>
        <dbReference type="Proteomes" id="UP000322699"/>
    </source>
</evidence>
<evidence type="ECO:0008006" key="3">
    <source>
        <dbReference type="Google" id="ProtNLM"/>
    </source>
</evidence>
<accession>A0A5B1CCI5</accession>
<proteinExistence type="predicted"/>
<gene>
    <name evidence="1" type="ORF">LF1_54490</name>
</gene>
<protein>
    <recommendedName>
        <fullName evidence="3">PEP-CTERM protein-sorting domain-containing protein</fullName>
    </recommendedName>
</protein>
<reference evidence="1 2" key="1">
    <citation type="submission" date="2019-08" db="EMBL/GenBank/DDBJ databases">
        <title>Deep-cultivation of Planctomycetes and their phenomic and genomic characterization uncovers novel biology.</title>
        <authorList>
            <person name="Wiegand S."/>
            <person name="Jogler M."/>
            <person name="Boedeker C."/>
            <person name="Pinto D."/>
            <person name="Vollmers J."/>
            <person name="Rivas-Marin E."/>
            <person name="Kohn T."/>
            <person name="Peeters S.H."/>
            <person name="Heuer A."/>
            <person name="Rast P."/>
            <person name="Oberbeckmann S."/>
            <person name="Bunk B."/>
            <person name="Jeske O."/>
            <person name="Meyerdierks A."/>
            <person name="Storesund J.E."/>
            <person name="Kallscheuer N."/>
            <person name="Luecker S."/>
            <person name="Lage O.M."/>
            <person name="Pohl T."/>
            <person name="Merkel B.J."/>
            <person name="Hornburger P."/>
            <person name="Mueller R.-W."/>
            <person name="Bruemmer F."/>
            <person name="Labrenz M."/>
            <person name="Spormann A.M."/>
            <person name="Op Den Camp H."/>
            <person name="Overmann J."/>
            <person name="Amann R."/>
            <person name="Jetten M.S.M."/>
            <person name="Mascher T."/>
            <person name="Medema M.H."/>
            <person name="Devos D.P."/>
            <person name="Kaster A.-K."/>
            <person name="Ovreas L."/>
            <person name="Rohde M."/>
            <person name="Galperin M.Y."/>
            <person name="Jogler C."/>
        </authorList>
    </citation>
    <scope>NUCLEOTIDE SEQUENCE [LARGE SCALE GENOMIC DNA]</scope>
    <source>
        <strain evidence="1 2">LF1</strain>
    </source>
</reference>
<comment type="caution">
    <text evidence="1">The sequence shown here is derived from an EMBL/GenBank/DDBJ whole genome shotgun (WGS) entry which is preliminary data.</text>
</comment>
<dbReference type="EMBL" id="VRLW01000003">
    <property type="protein sequence ID" value="KAA1257300.1"/>
    <property type="molecule type" value="Genomic_DNA"/>
</dbReference>
<organism evidence="1 2">
    <name type="scientific">Rubripirellula obstinata</name>
    <dbReference type="NCBI Taxonomy" id="406547"/>
    <lineage>
        <taxon>Bacteria</taxon>
        <taxon>Pseudomonadati</taxon>
        <taxon>Planctomycetota</taxon>
        <taxon>Planctomycetia</taxon>
        <taxon>Pirellulales</taxon>
        <taxon>Pirellulaceae</taxon>
        <taxon>Rubripirellula</taxon>
    </lineage>
</organism>
<sequence>MCLSQTLEIIMKSPLLLSLFFACFLSPTLVRGDLVINPDAFATYRNQDASGFQFAFNNTFQSNNFPSFGSFGVEDRAVGEFDISSLSSSVAAATLNLNLTVNSGDTSIPLNYDLFVFSGDGVVNASSTADVAAGVLADSFVISSEPTGSVIQIDVTSQLNQLIANGDNFAGFNLGFNGSEPPADRFTRLSNFSDGTNNVPTLSITSVPEPSSFILVAIPMFFLALNRRRGITNG</sequence>
<evidence type="ECO:0000313" key="1">
    <source>
        <dbReference type="EMBL" id="KAA1257300.1"/>
    </source>
</evidence>
<dbReference type="AlphaFoldDB" id="A0A5B1CCI5"/>